<dbReference type="GO" id="GO:0071949">
    <property type="term" value="F:FAD binding"/>
    <property type="evidence" value="ECO:0007669"/>
    <property type="project" value="InterPro"/>
</dbReference>
<dbReference type="PANTHER" id="PTHR42934:SF2">
    <property type="entry name" value="GLYCOLATE OXIDASE SUBUNIT GLCD"/>
    <property type="match status" value="1"/>
</dbReference>
<dbReference type="HOGENOM" id="CLU_017779_9_2_7"/>
<dbReference type="Gene3D" id="3.30.70.2740">
    <property type="match status" value="1"/>
</dbReference>
<dbReference type="InterPro" id="IPR016171">
    <property type="entry name" value="Vanillyl_alc_oxidase_C-sub2"/>
</dbReference>
<dbReference type="AlphaFoldDB" id="E1QH61"/>
<dbReference type="InterPro" id="IPR016169">
    <property type="entry name" value="FAD-bd_PCMH_sub2"/>
</dbReference>
<dbReference type="SUPFAM" id="SSF55103">
    <property type="entry name" value="FAD-linked oxidases, C-terminal domain"/>
    <property type="match status" value="1"/>
</dbReference>
<evidence type="ECO:0000256" key="5">
    <source>
        <dbReference type="ARBA" id="ARBA00023002"/>
    </source>
</evidence>
<dbReference type="OrthoDB" id="9811557at2"/>
<dbReference type="InterPro" id="IPR016166">
    <property type="entry name" value="FAD-bd_PCMH"/>
</dbReference>
<dbReference type="InterPro" id="IPR051914">
    <property type="entry name" value="FAD-linked_OxidoTrans_Type4"/>
</dbReference>
<name>E1QH61_DESB2</name>
<gene>
    <name evidence="7" type="ordered locus">Deba_1536</name>
</gene>
<dbReference type="RefSeq" id="WP_013258357.1">
    <property type="nucleotide sequence ID" value="NC_014365.1"/>
</dbReference>
<dbReference type="InterPro" id="IPR016167">
    <property type="entry name" value="FAD-bd_PCMH_sub1"/>
</dbReference>
<evidence type="ECO:0000259" key="6">
    <source>
        <dbReference type="PROSITE" id="PS51387"/>
    </source>
</evidence>
<dbReference type="KEGG" id="dbr:Deba_1536"/>
<dbReference type="Gene3D" id="1.10.45.10">
    <property type="entry name" value="Vanillyl-alcohol Oxidase, Chain A, domain 4"/>
    <property type="match status" value="1"/>
</dbReference>
<comment type="cofactor">
    <cofactor evidence="1">
        <name>FAD</name>
        <dbReference type="ChEBI" id="CHEBI:57692"/>
    </cofactor>
</comment>
<dbReference type="Gene3D" id="3.30.70.2190">
    <property type="match status" value="1"/>
</dbReference>
<dbReference type="Gene3D" id="3.30.43.10">
    <property type="entry name" value="Uridine Diphospho-n-acetylenolpyruvylglucosamine Reductase, domain 2"/>
    <property type="match status" value="1"/>
</dbReference>
<dbReference type="EC" id="1.1.2.4" evidence="7"/>
<dbReference type="EMBL" id="CP002085">
    <property type="protein sequence ID" value="ADK84904.1"/>
    <property type="molecule type" value="Genomic_DNA"/>
</dbReference>
<dbReference type="InterPro" id="IPR004113">
    <property type="entry name" value="FAD-bd_oxidored_4_C"/>
</dbReference>
<proteinExistence type="inferred from homology"/>
<accession>E1QH61</accession>
<evidence type="ECO:0000313" key="8">
    <source>
        <dbReference type="Proteomes" id="UP000009047"/>
    </source>
</evidence>
<keyword evidence="4" id="KW-0274">FAD</keyword>
<dbReference type="FunFam" id="1.10.45.10:FF:000001">
    <property type="entry name" value="D-lactate dehydrogenase mitochondrial"/>
    <property type="match status" value="1"/>
</dbReference>
<dbReference type="InterPro" id="IPR006094">
    <property type="entry name" value="Oxid_FAD_bind_N"/>
</dbReference>
<dbReference type="PANTHER" id="PTHR42934">
    <property type="entry name" value="GLYCOLATE OXIDASE SUBUNIT GLCD"/>
    <property type="match status" value="1"/>
</dbReference>
<dbReference type="STRING" id="644282.Deba_1536"/>
<dbReference type="SUPFAM" id="SSF56176">
    <property type="entry name" value="FAD-binding/transporter-associated domain-like"/>
    <property type="match status" value="1"/>
</dbReference>
<protein>
    <submittedName>
        <fullName evidence="7">D-lactate dehydrogenase (Cytochrome)</fullName>
        <ecNumber evidence="7">1.1.2.4</ecNumber>
    </submittedName>
</protein>
<evidence type="ECO:0000256" key="1">
    <source>
        <dbReference type="ARBA" id="ARBA00001974"/>
    </source>
</evidence>
<dbReference type="PROSITE" id="PS51387">
    <property type="entry name" value="FAD_PCMH"/>
    <property type="match status" value="1"/>
</dbReference>
<dbReference type="GO" id="GO:0004458">
    <property type="term" value="F:D-lactate dehydrogenase (cytochrome) activity"/>
    <property type="evidence" value="ECO:0007669"/>
    <property type="project" value="UniProtKB-EC"/>
</dbReference>
<dbReference type="eggNOG" id="COG0277">
    <property type="taxonomic scope" value="Bacteria"/>
</dbReference>
<evidence type="ECO:0000256" key="2">
    <source>
        <dbReference type="ARBA" id="ARBA00008000"/>
    </source>
</evidence>
<dbReference type="InterPro" id="IPR036318">
    <property type="entry name" value="FAD-bd_PCMH-like_sf"/>
</dbReference>
<sequence length="463" mass="47603">MHEAALEALRLAAGPPNVSVDVGRRLIFAADATGRMQPPAAVVRALDAAQIGRILAACTAFGLKITPRGAGSGLTGGATPLAGGVVLDLAGMDKIIRVDQADQLAVVQPGVVNADLQRAARQQGLFYPPDPASADFCTIGGNVAENAGGLRAVKYGVTRDYVLALQAVLADGRIMRVGSPTMKGVVGYDLTRLLVGSEGTLAVITEITLKLLPLPEATATLCALYAQVEAAALAVRRILAGGARPVALEFMDAASLRAVEAHAGLGLDPTAAAMILVELDGPPEVLARQAQWIEATLTQSGGKDVRRASGGAEAEAIWAARRAMSPALRKIAAGKLNEDIVVPLGSLATMIRRLEGVAARRGVDIVSFGHAGDGNLHVNIMYDPADQAQTQAARQALTDVFAQTLALGGTVSGEHGVGTAKLAGAAVELDPTALELMRAVKKVFDPAGILNPGKGLPPLEGQR</sequence>
<evidence type="ECO:0000256" key="4">
    <source>
        <dbReference type="ARBA" id="ARBA00022827"/>
    </source>
</evidence>
<dbReference type="Proteomes" id="UP000009047">
    <property type="component" value="Chromosome"/>
</dbReference>
<dbReference type="InterPro" id="IPR016164">
    <property type="entry name" value="FAD-linked_Oxase-like_C"/>
</dbReference>
<reference evidence="7 8" key="1">
    <citation type="journal article" date="2010" name="Stand. Genomic Sci.">
        <title>Complete genome sequence of Desulfarculus baarsii type strain (2st14).</title>
        <authorList>
            <person name="Sun H."/>
            <person name="Spring S."/>
            <person name="Lapidus A."/>
            <person name="Davenport K."/>
            <person name="Del Rio T.G."/>
            <person name="Tice H."/>
            <person name="Nolan M."/>
            <person name="Copeland A."/>
            <person name="Cheng J.F."/>
            <person name="Lucas S."/>
            <person name="Tapia R."/>
            <person name="Goodwin L."/>
            <person name="Pitluck S."/>
            <person name="Ivanova N."/>
            <person name="Pagani I."/>
            <person name="Mavromatis K."/>
            <person name="Ovchinnikova G."/>
            <person name="Pati A."/>
            <person name="Chen A."/>
            <person name="Palaniappan K."/>
            <person name="Hauser L."/>
            <person name="Chang Y.J."/>
            <person name="Jeffries C.D."/>
            <person name="Detter J.C."/>
            <person name="Han C."/>
            <person name="Rohde M."/>
            <person name="Brambilla E."/>
            <person name="Goker M."/>
            <person name="Woyke T."/>
            <person name="Bristow J."/>
            <person name="Eisen J.A."/>
            <person name="Markowitz V."/>
            <person name="Hugenholtz P."/>
            <person name="Kyrpides N.C."/>
            <person name="Klenk H.P."/>
            <person name="Land M."/>
        </authorList>
    </citation>
    <scope>NUCLEOTIDE SEQUENCE [LARGE SCALE GENOMIC DNA]</scope>
    <source>
        <strain evidence="8">ATCC 33931 / DSM 2075 / LMG 7858 / VKM B-1802 / 2st14</strain>
    </source>
</reference>
<comment type="similarity">
    <text evidence="2">Belongs to the FAD-binding oxidoreductase/transferase type 4 family.</text>
</comment>
<keyword evidence="8" id="KW-1185">Reference proteome</keyword>
<evidence type="ECO:0000313" key="7">
    <source>
        <dbReference type="EMBL" id="ADK84904.1"/>
    </source>
</evidence>
<dbReference type="Gene3D" id="3.30.465.10">
    <property type="match status" value="1"/>
</dbReference>
<dbReference type="FunFam" id="3.30.70.2740:FF:000001">
    <property type="entry name" value="D-lactate dehydrogenase mitochondrial"/>
    <property type="match status" value="1"/>
</dbReference>
<evidence type="ECO:0000256" key="3">
    <source>
        <dbReference type="ARBA" id="ARBA00022630"/>
    </source>
</evidence>
<organism evidence="7 8">
    <name type="scientific">Desulfarculus baarsii (strain ATCC 33931 / DSM 2075 / LMG 7858 / VKM B-1802 / 2st14)</name>
    <dbReference type="NCBI Taxonomy" id="644282"/>
    <lineage>
        <taxon>Bacteria</taxon>
        <taxon>Pseudomonadati</taxon>
        <taxon>Thermodesulfobacteriota</taxon>
        <taxon>Desulfarculia</taxon>
        <taxon>Desulfarculales</taxon>
        <taxon>Desulfarculaceae</taxon>
        <taxon>Desulfarculus</taxon>
    </lineage>
</organism>
<feature type="domain" description="FAD-binding PCMH-type" evidence="6">
    <location>
        <begin position="35"/>
        <end position="214"/>
    </location>
</feature>
<keyword evidence="3" id="KW-0285">Flavoprotein</keyword>
<dbReference type="Pfam" id="PF01565">
    <property type="entry name" value="FAD_binding_4"/>
    <property type="match status" value="1"/>
</dbReference>
<dbReference type="Pfam" id="PF02913">
    <property type="entry name" value="FAD-oxidase_C"/>
    <property type="match status" value="1"/>
</dbReference>
<keyword evidence="5 7" id="KW-0560">Oxidoreductase</keyword>